<dbReference type="Proteomes" id="UP000000611">
    <property type="component" value="Plasmid pl70"/>
</dbReference>
<reference evidence="1 2" key="1">
    <citation type="journal article" date="2008" name="PLoS Genet.">
        <title>The genome of Borrelia recurrentis, the agent of deadly louse-borne relapsing fever, is a degraded subset of tick-borne Borrelia duttonii.</title>
        <authorList>
            <person name="Lescot M."/>
            <person name="Audic S."/>
            <person name="Robert C."/>
            <person name="Nguyen T.T."/>
            <person name="Blanc G."/>
            <person name="Cutler S.J."/>
            <person name="Wincker P."/>
            <person name="Couloux A."/>
            <person name="Claverie J.-M."/>
            <person name="Raoult D."/>
            <person name="Drancourt M."/>
        </authorList>
    </citation>
    <scope>NUCLEOTIDE SEQUENCE [LARGE SCALE GENOMIC DNA]</scope>
    <source>
        <strain evidence="1 2">Ly</strain>
    </source>
</reference>
<proteinExistence type="predicted"/>
<dbReference type="KEGG" id="bdu:BDU_2010"/>
<dbReference type="Pfam" id="PF23982">
    <property type="entry name" value="XM1_gp53_minor_capsid"/>
    <property type="match status" value="1"/>
</dbReference>
<evidence type="ECO:0000313" key="2">
    <source>
        <dbReference type="Proteomes" id="UP000000611"/>
    </source>
</evidence>
<dbReference type="AlphaFoldDB" id="B5RPA1"/>
<keyword evidence="2" id="KW-1185">Reference proteome</keyword>
<gene>
    <name evidence="1" type="ordered locus">BDU_2010</name>
</gene>
<protein>
    <submittedName>
        <fullName evidence="1">Uncharacterized conserved protein</fullName>
    </submittedName>
</protein>
<sequence>MLMVDLPMHKFSFSGSEKSFLPGFEHKSGIHETESAIVDADSEAILPGDLVIASKSSNMGDILVKKATSSTTNTDVVRGFAMRKTYIPSYETEKYLPGEVVPIRRRGEVVVTLDTSYTTPKIGHYVFFKEGKLVQDKNGKGGVQVGRIKDISISTSSKVVLLDAQIGHEYDTSGNRKFSS</sequence>
<geneLocation type="plasmid" evidence="1 2">
    <name>pl70</name>
</geneLocation>
<keyword evidence="1" id="KW-0614">Plasmid</keyword>
<dbReference type="HOGENOM" id="CLU_1575466_0_0_12"/>
<accession>B5RPA1</accession>
<dbReference type="EMBL" id="CP000990">
    <property type="protein sequence ID" value="ACH94187.1"/>
    <property type="molecule type" value="Genomic_DNA"/>
</dbReference>
<organism evidence="1 2">
    <name type="scientific">Borrelia duttonii (strain Ly)</name>
    <dbReference type="NCBI Taxonomy" id="412419"/>
    <lineage>
        <taxon>Bacteria</taxon>
        <taxon>Pseudomonadati</taxon>
        <taxon>Spirochaetota</taxon>
        <taxon>Spirochaetia</taxon>
        <taxon>Spirochaetales</taxon>
        <taxon>Borreliaceae</taxon>
        <taxon>Borrelia</taxon>
    </lineage>
</organism>
<evidence type="ECO:0000313" key="1">
    <source>
        <dbReference type="EMBL" id="ACH94187.1"/>
    </source>
</evidence>
<name>B5RPA1_BORDL</name>
<dbReference type="InterPro" id="IPR056914">
    <property type="entry name" value="Gp53-like"/>
</dbReference>